<protein>
    <submittedName>
        <fullName evidence="3">Periplasmic protein TonB, links inner and outer membranes, protein</fullName>
    </submittedName>
</protein>
<evidence type="ECO:0000313" key="3">
    <source>
        <dbReference type="EMBL" id="ADJ61925.1"/>
    </source>
</evidence>
<keyword evidence="2" id="KW-1133">Transmembrane helix</keyword>
<gene>
    <name evidence="3" type="primary">tonB</name>
    <name evidence="3" type="ordered locus">Hsero_0400</name>
</gene>
<dbReference type="SUPFAM" id="SSF74653">
    <property type="entry name" value="TolA/TonB C-terminal domain"/>
    <property type="match status" value="1"/>
</dbReference>
<dbReference type="eggNOG" id="COG0810">
    <property type="taxonomic scope" value="Bacteria"/>
</dbReference>
<feature type="compositionally biased region" description="Polar residues" evidence="1">
    <location>
        <begin position="131"/>
        <end position="149"/>
    </location>
</feature>
<evidence type="ECO:0000256" key="2">
    <source>
        <dbReference type="SAM" id="Phobius"/>
    </source>
</evidence>
<evidence type="ECO:0000313" key="4">
    <source>
        <dbReference type="Proteomes" id="UP000000329"/>
    </source>
</evidence>
<dbReference type="AlphaFoldDB" id="D8IX50"/>
<reference evidence="3 4" key="1">
    <citation type="submission" date="2010-04" db="EMBL/GenBank/DDBJ databases">
        <title>The genome of Herbaspirillum seropedicae SmR1, an endophytic, nitrogen-fixing, plant-growth promoting beta-Proteobacteria.</title>
        <authorList>
            <person name="Pedrosa F.O."/>
            <person name="Monteiro R.A."/>
            <person name="Wassem R."/>
            <person name="Cruz L.M."/>
            <person name="Ayub R.A."/>
            <person name="Colauto N.B."/>
            <person name="Fernandez M.A."/>
            <person name="Fungaro M.H.P."/>
            <person name="Grisard E.C."/>
            <person name="Hungria M."/>
            <person name="Madeira H.M.F."/>
            <person name="Nodari R.O."/>
            <person name="Osaku C.A."/>
            <person name="Petzl-Erler M.L."/>
            <person name="Terenzi H."/>
            <person name="Vieira L.G.E."/>
            <person name="Almeida M.I.M."/>
            <person name="Alves L.R."/>
            <person name="Arantes O.M.N."/>
            <person name="Balsanelli E."/>
            <person name="Barcellos F.G."/>
            <person name="Baura V.A."/>
            <person name="Binde D.R."/>
            <person name="Campo R.J."/>
            <person name="Chubatsu L.S."/>
            <person name="Chueire L.M.O."/>
            <person name="Ciferri R.R."/>
            <person name="Correa L.C."/>
            <person name="da Conceicao Silva J.L."/>
            <person name="Dabul A.N.G."/>
            <person name="Dambros B.P."/>
            <person name="Faoro H."/>
            <person name="Favetti A."/>
            <person name="Friedermann G."/>
            <person name="Furlaneto M.C."/>
            <person name="Gasques L.S."/>
            <person name="Gimenes C.C.T."/>
            <person name="Gioppo N.M.R."/>
            <person name="Glienke-Blanco C."/>
            <person name="Godoy L.P."/>
            <person name="Guerra M.P."/>
            <person name="Karp S."/>
            <person name="Kava-Cordeiro V."/>
            <person name="Margarido V.P."/>
            <person name="Mathioni S.M."/>
            <person name="Menck-Soares M.A."/>
            <person name="Murace N.K."/>
            <person name="Nicolas M.F."/>
            <person name="Oliveira C.E.C."/>
            <person name="Pagnan N.A.B."/>
            <person name="Pamphile J.A."/>
            <person name="Patussi E.V."/>
            <person name="Pereira L.F.P."/>
            <person name="Pereira-Ferrari L."/>
            <person name="Pinto F.G.S."/>
            <person name="Precoma C."/>
            <person name="Prioli A.J."/>
            <person name="Prioli S.M.A.P."/>
            <person name="Raittz R.T."/>
            <person name="Ramos H.J.O."/>
            <person name="Ribeiro E.M.S.F."/>
            <person name="Rigo L.U."/>
            <person name="Rocha C.L.M.S.C."/>
            <person name="Rocha S.N."/>
            <person name="Santos K."/>
            <person name="Satori D."/>
            <person name="Silva A.G."/>
            <person name="Simao R.C.G."/>
            <person name="Soares M.A.M."/>
            <person name="Souza E.M."/>
            <person name="Steffens M.B.R."/>
            <person name="Steindel M."/>
            <person name="Tadra-Sfeir M.Z."/>
            <person name="Takahashi E.K."/>
            <person name="Torres R.A."/>
            <person name="Valle J.S."/>
            <person name="Vernal J.I."/>
            <person name="Vilas-Boas L.A."/>
            <person name="Watanabe M.A.E."/>
            <person name="Weiss V.A."/>
            <person name="Yates M.A."/>
            <person name="Souza E.M."/>
        </authorList>
    </citation>
    <scope>NUCLEOTIDE SEQUENCE [LARGE SCALE GENOMIC DNA]</scope>
    <source>
        <strain evidence="3 4">SmR1</strain>
    </source>
</reference>
<organism evidence="3 4">
    <name type="scientific">Herbaspirillum seropedicae (strain SmR1)</name>
    <dbReference type="NCBI Taxonomy" id="757424"/>
    <lineage>
        <taxon>Bacteria</taxon>
        <taxon>Pseudomonadati</taxon>
        <taxon>Pseudomonadota</taxon>
        <taxon>Betaproteobacteria</taxon>
        <taxon>Burkholderiales</taxon>
        <taxon>Oxalobacteraceae</taxon>
        <taxon>Herbaspirillum</taxon>
    </lineage>
</organism>
<feature type="transmembrane region" description="Helical" evidence="2">
    <location>
        <begin position="24"/>
        <end position="45"/>
    </location>
</feature>
<evidence type="ECO:0000256" key="1">
    <source>
        <dbReference type="SAM" id="MobiDB-lite"/>
    </source>
</evidence>
<dbReference type="HOGENOM" id="CLU_052089_0_0_4"/>
<dbReference type="EMBL" id="CP002039">
    <property type="protein sequence ID" value="ADJ61925.1"/>
    <property type="molecule type" value="Genomic_DNA"/>
</dbReference>
<accession>D8IX50</accession>
<sequence length="307" mass="33889">MRCAQLSFLSCCESVNPFAQHRLLSVALGVSLLVHGLMLAVHFAAPDAFRLKPSDPDLEVILVNAKHDKKPVNAQALAQANLDGGGNAEDGRAKSPLPDMQRVDSGDSVKAAQRKVVELEQQQRRMMAQLKQSQQHVASAEQQKQTEAPQLNARDMIETARAMARMEAEVARDIEQYNKRPKKTQITPSTREVGYAQYYKTLQDKIEKVGTLNFPTKDGKKLYGELLIVIPVFQDGSIYERDGGVVVKSSSGNAALDQAAVAIVRRSAPFGRFPDNMRTGGRDDVWEIITRFRFTRDQGLQAQLGGG</sequence>
<name>D8IX50_HERSS</name>
<dbReference type="STRING" id="757424.Hsero_0400"/>
<dbReference type="Gene3D" id="3.30.1150.10">
    <property type="match status" value="1"/>
</dbReference>
<feature type="region of interest" description="Disordered" evidence="1">
    <location>
        <begin position="131"/>
        <end position="150"/>
    </location>
</feature>
<dbReference type="Pfam" id="PF13103">
    <property type="entry name" value="TonB_2"/>
    <property type="match status" value="1"/>
</dbReference>
<proteinExistence type="predicted"/>
<dbReference type="Proteomes" id="UP000000329">
    <property type="component" value="Chromosome"/>
</dbReference>
<keyword evidence="4" id="KW-1185">Reference proteome</keyword>
<feature type="region of interest" description="Disordered" evidence="1">
    <location>
        <begin position="82"/>
        <end position="112"/>
    </location>
</feature>
<dbReference type="KEGG" id="hse:Hsero_0400"/>
<keyword evidence="2" id="KW-0812">Transmembrane</keyword>
<keyword evidence="2" id="KW-0472">Membrane</keyword>